<protein>
    <recommendedName>
        <fullName evidence="4">Lipoprotein</fullName>
    </recommendedName>
</protein>
<dbReference type="RefSeq" id="WP_258292595.1">
    <property type="nucleotide sequence ID" value="NZ_JANKJG010000001.1"/>
</dbReference>
<organism evidence="2 3">
    <name type="scientific">Pseudosulfitobacter koreensis</name>
    <dbReference type="NCBI Taxonomy" id="2968472"/>
    <lineage>
        <taxon>Bacteria</taxon>
        <taxon>Pseudomonadati</taxon>
        <taxon>Pseudomonadota</taxon>
        <taxon>Alphaproteobacteria</taxon>
        <taxon>Rhodobacterales</taxon>
        <taxon>Roseobacteraceae</taxon>
        <taxon>Pseudosulfitobacter</taxon>
    </lineage>
</organism>
<comment type="caution">
    <text evidence="2">The sequence shown here is derived from an EMBL/GenBank/DDBJ whole genome shotgun (WGS) entry which is preliminary data.</text>
</comment>
<name>A0ABT1YVJ2_9RHOB</name>
<dbReference type="Proteomes" id="UP001165396">
    <property type="component" value="Unassembled WGS sequence"/>
</dbReference>
<keyword evidence="1" id="KW-0732">Signal</keyword>
<evidence type="ECO:0000313" key="3">
    <source>
        <dbReference type="Proteomes" id="UP001165396"/>
    </source>
</evidence>
<dbReference type="PROSITE" id="PS51257">
    <property type="entry name" value="PROKAR_LIPOPROTEIN"/>
    <property type="match status" value="1"/>
</dbReference>
<sequence>MLRLVMMMCVMGLVTACGGARDLNDKPVPLGNFNLMHNVVVAPKAQKGPLSRDATEEQLTSAVQSAIAQRFDRYDGDSNYHFGVSVEGYVLAAPGVPLVLSPKSILIINLTVWDDAAGKKLTDKPHTITVLETFGTGTVVGSGYTLSAEEQLQQLSENVAKAIERYLVKQMDEEGWFVTTGSGRPGVVAAETSETAMADAPALSADAEVAAE</sequence>
<proteinExistence type="predicted"/>
<feature type="signal peptide" evidence="1">
    <location>
        <begin position="1"/>
        <end position="16"/>
    </location>
</feature>
<reference evidence="2" key="1">
    <citation type="submission" date="2022-07" db="EMBL/GenBank/DDBJ databases">
        <title>Pseudosulfitobacter sp. strain AP-MA-4, whole genome sequence.</title>
        <authorList>
            <person name="Jiang Y."/>
        </authorList>
    </citation>
    <scope>NUCLEOTIDE SEQUENCE</scope>
    <source>
        <strain evidence="2">AP-MA-4</strain>
    </source>
</reference>
<evidence type="ECO:0008006" key="4">
    <source>
        <dbReference type="Google" id="ProtNLM"/>
    </source>
</evidence>
<dbReference type="EMBL" id="JANKJG010000001">
    <property type="protein sequence ID" value="MCR8824913.1"/>
    <property type="molecule type" value="Genomic_DNA"/>
</dbReference>
<evidence type="ECO:0000313" key="2">
    <source>
        <dbReference type="EMBL" id="MCR8824913.1"/>
    </source>
</evidence>
<feature type="chain" id="PRO_5046034984" description="Lipoprotein" evidence="1">
    <location>
        <begin position="17"/>
        <end position="212"/>
    </location>
</feature>
<accession>A0ABT1YVJ2</accession>
<gene>
    <name evidence="2" type="ORF">NTA49_00010</name>
</gene>
<evidence type="ECO:0000256" key="1">
    <source>
        <dbReference type="SAM" id="SignalP"/>
    </source>
</evidence>
<keyword evidence="3" id="KW-1185">Reference proteome</keyword>